<reference evidence="1 2" key="1">
    <citation type="journal article" date="2018" name="Evol. Lett.">
        <title>Horizontal gene cluster transfer increased hallucinogenic mushroom diversity.</title>
        <authorList>
            <person name="Reynolds H.T."/>
            <person name="Vijayakumar V."/>
            <person name="Gluck-Thaler E."/>
            <person name="Korotkin H.B."/>
            <person name="Matheny P.B."/>
            <person name="Slot J.C."/>
        </authorList>
    </citation>
    <scope>NUCLEOTIDE SEQUENCE [LARGE SCALE GENOMIC DNA]</scope>
    <source>
        <strain evidence="1 2">SRW20</strain>
    </source>
</reference>
<dbReference type="OrthoDB" id="3022211at2759"/>
<name>A0A409VJ68_9AGAR</name>
<comment type="caution">
    <text evidence="1">The sequence shown here is derived from an EMBL/GenBank/DDBJ whole genome shotgun (WGS) entry which is preliminary data.</text>
</comment>
<dbReference type="InParanoid" id="A0A409VJ68"/>
<organism evidence="1 2">
    <name type="scientific">Gymnopilus dilepis</name>
    <dbReference type="NCBI Taxonomy" id="231916"/>
    <lineage>
        <taxon>Eukaryota</taxon>
        <taxon>Fungi</taxon>
        <taxon>Dikarya</taxon>
        <taxon>Basidiomycota</taxon>
        <taxon>Agaricomycotina</taxon>
        <taxon>Agaricomycetes</taxon>
        <taxon>Agaricomycetidae</taxon>
        <taxon>Agaricales</taxon>
        <taxon>Agaricineae</taxon>
        <taxon>Hymenogastraceae</taxon>
        <taxon>Gymnopilus</taxon>
    </lineage>
</organism>
<sequence>MASALAQNLALAAPLTGTLRYPLDSLISLGRLILVDYQAHLKAQETTANAADNDEAMWEATDSLNDVSEITWLLDRHRWKEEQEKARGGSFPEYTENKEAMEDLNDPRQTEKSLLIMGGNHKAEYVIPAAIKLRREKRGEAPEGSWKNEDALLDFLEFLSKNNHACLFRATDD</sequence>
<keyword evidence="2" id="KW-1185">Reference proteome</keyword>
<dbReference type="Proteomes" id="UP000284706">
    <property type="component" value="Unassembled WGS sequence"/>
</dbReference>
<accession>A0A409VJ68</accession>
<evidence type="ECO:0000313" key="1">
    <source>
        <dbReference type="EMBL" id="PPQ66312.1"/>
    </source>
</evidence>
<protein>
    <submittedName>
        <fullName evidence="1">Uncharacterized protein</fullName>
    </submittedName>
</protein>
<dbReference type="EMBL" id="NHYE01005633">
    <property type="protein sequence ID" value="PPQ66312.1"/>
    <property type="molecule type" value="Genomic_DNA"/>
</dbReference>
<proteinExistence type="predicted"/>
<evidence type="ECO:0000313" key="2">
    <source>
        <dbReference type="Proteomes" id="UP000284706"/>
    </source>
</evidence>
<dbReference type="AlphaFoldDB" id="A0A409VJ68"/>
<gene>
    <name evidence="1" type="ORF">CVT26_011143</name>
</gene>